<dbReference type="EMBL" id="JAPZVI010000010">
    <property type="protein sequence ID" value="MCZ8402659.1"/>
    <property type="molecule type" value="Genomic_DNA"/>
</dbReference>
<accession>A0A9W5AK25</accession>
<dbReference type="InterPro" id="IPR018060">
    <property type="entry name" value="HTH_AraC"/>
</dbReference>
<evidence type="ECO:0000256" key="3">
    <source>
        <dbReference type="ARBA" id="ARBA00023163"/>
    </source>
</evidence>
<evidence type="ECO:0000256" key="2">
    <source>
        <dbReference type="ARBA" id="ARBA00023125"/>
    </source>
</evidence>
<dbReference type="SUPFAM" id="SSF46689">
    <property type="entry name" value="Homeodomain-like"/>
    <property type="match status" value="1"/>
</dbReference>
<gene>
    <name evidence="5" type="ORF">O9570_14490</name>
</gene>
<dbReference type="Proteomes" id="UP001141992">
    <property type="component" value="Unassembled WGS sequence"/>
</dbReference>
<evidence type="ECO:0000256" key="1">
    <source>
        <dbReference type="ARBA" id="ARBA00023015"/>
    </source>
</evidence>
<dbReference type="PANTHER" id="PTHR47894">
    <property type="entry name" value="HTH-TYPE TRANSCRIPTIONAL REGULATOR GADX"/>
    <property type="match status" value="1"/>
</dbReference>
<dbReference type="GO" id="GO:0003700">
    <property type="term" value="F:DNA-binding transcription factor activity"/>
    <property type="evidence" value="ECO:0007669"/>
    <property type="project" value="InterPro"/>
</dbReference>
<dbReference type="AlphaFoldDB" id="A0A9W5AK25"/>
<dbReference type="PANTHER" id="PTHR47894:SF4">
    <property type="entry name" value="HTH-TYPE TRANSCRIPTIONAL REGULATOR GADX"/>
    <property type="match status" value="1"/>
</dbReference>
<keyword evidence="2" id="KW-0238">DNA-binding</keyword>
<sequence length="323" mass="36305">MARNLTFSLDIGWRPLLTDLGLQPEHVLRQAGLPDDLFSRAGGGLDTDQYFRFWRALEEEAGDALFPLRLVDRVSAEVFDPALFAALCSVNLMQAVQRLAKYKQLVAPMHLDVEVDATGALTVSPRWLSVQTELPYSLLVAEVAFFLRLARMATRAPVQALRVVLPRLASEAGMGRYDSFFGVRVQRGERAAISFSATDALRPFLTVNDRMWKVFEPDLRRRLGELDAAASMAERVRAVLLELLPGNAATIEKAAERLGLSKRTLQRRLEDEGENFRALVNTTRERLARHYLGNTTMTGNEIAFLLGFEDPNSFYRAFLEWTG</sequence>
<dbReference type="InterPro" id="IPR032687">
    <property type="entry name" value="AraC-type_N"/>
</dbReference>
<proteinExistence type="predicted"/>
<feature type="domain" description="HTH araC/xylS-type" evidence="4">
    <location>
        <begin position="234"/>
        <end position="323"/>
    </location>
</feature>
<organism evidence="5 6">
    <name type="scientific">Alcaligenes xylosoxydans xylosoxydans</name>
    <name type="common">Achromobacter xylosoxidans</name>
    <dbReference type="NCBI Taxonomy" id="85698"/>
    <lineage>
        <taxon>Bacteria</taxon>
        <taxon>Pseudomonadati</taxon>
        <taxon>Pseudomonadota</taxon>
        <taxon>Betaproteobacteria</taxon>
        <taxon>Burkholderiales</taxon>
        <taxon>Alcaligenaceae</taxon>
        <taxon>Achromobacter</taxon>
    </lineage>
</organism>
<dbReference type="RefSeq" id="WP_054441026.1">
    <property type="nucleotide sequence ID" value="NZ_CYTI01000019.1"/>
</dbReference>
<evidence type="ECO:0000313" key="5">
    <source>
        <dbReference type="EMBL" id="MCZ8402659.1"/>
    </source>
</evidence>
<evidence type="ECO:0000313" key="6">
    <source>
        <dbReference type="Proteomes" id="UP001141992"/>
    </source>
</evidence>
<keyword evidence="3" id="KW-0804">Transcription</keyword>
<dbReference type="InterPro" id="IPR009057">
    <property type="entry name" value="Homeodomain-like_sf"/>
</dbReference>
<protein>
    <submittedName>
        <fullName evidence="5">AraC family transcriptional regulator ligand-binding domain-containing protein</fullName>
    </submittedName>
</protein>
<dbReference type="SMART" id="SM00342">
    <property type="entry name" value="HTH_ARAC"/>
    <property type="match status" value="1"/>
</dbReference>
<evidence type="ECO:0000259" key="4">
    <source>
        <dbReference type="PROSITE" id="PS01124"/>
    </source>
</evidence>
<dbReference type="Gene3D" id="1.10.10.60">
    <property type="entry name" value="Homeodomain-like"/>
    <property type="match status" value="1"/>
</dbReference>
<dbReference type="GO" id="GO:0000976">
    <property type="term" value="F:transcription cis-regulatory region binding"/>
    <property type="evidence" value="ECO:0007669"/>
    <property type="project" value="TreeGrafter"/>
</dbReference>
<dbReference type="PROSITE" id="PS01124">
    <property type="entry name" value="HTH_ARAC_FAMILY_2"/>
    <property type="match status" value="1"/>
</dbReference>
<comment type="caution">
    <text evidence="5">The sequence shown here is derived from an EMBL/GenBank/DDBJ whole genome shotgun (WGS) entry which is preliminary data.</text>
</comment>
<dbReference type="Pfam" id="PF12625">
    <property type="entry name" value="Arabinose_bd"/>
    <property type="match status" value="1"/>
</dbReference>
<keyword evidence="1" id="KW-0805">Transcription regulation</keyword>
<reference evidence="5" key="1">
    <citation type="submission" date="2022-12" db="EMBL/GenBank/DDBJ databases">
        <authorList>
            <person name="Voronina O.L."/>
            <person name="Kunda M.S."/>
            <person name="Ryzhova N."/>
            <person name="Aksenova E.I."/>
        </authorList>
    </citation>
    <scope>NUCLEOTIDE SEQUENCE</scope>
    <source>
        <strain evidence="5">SCCH136:Ach223948</strain>
    </source>
</reference>
<dbReference type="Pfam" id="PF12833">
    <property type="entry name" value="HTH_18"/>
    <property type="match status" value="1"/>
</dbReference>
<name>A0A9W5AK25_ALCXX</name>
<dbReference type="GO" id="GO:0005829">
    <property type="term" value="C:cytosol"/>
    <property type="evidence" value="ECO:0007669"/>
    <property type="project" value="TreeGrafter"/>
</dbReference>